<evidence type="ECO:0000313" key="5">
    <source>
        <dbReference type="EMBL" id="JAT54619.1"/>
    </source>
</evidence>
<dbReference type="InterPro" id="IPR017441">
    <property type="entry name" value="Protein_kinase_ATP_BS"/>
</dbReference>
<evidence type="ECO:0000256" key="3">
    <source>
        <dbReference type="SAM" id="Phobius"/>
    </source>
</evidence>
<feature type="region of interest" description="Disordered" evidence="2">
    <location>
        <begin position="924"/>
        <end position="944"/>
    </location>
</feature>
<feature type="non-terminal residue" evidence="5">
    <location>
        <position position="1"/>
    </location>
</feature>
<gene>
    <name evidence="5" type="primary">KEG_3</name>
    <name evidence="5" type="ORF">g.80686</name>
</gene>
<evidence type="ECO:0000256" key="1">
    <source>
        <dbReference type="PROSITE-ProRule" id="PRU10141"/>
    </source>
</evidence>
<dbReference type="PROSITE" id="PS00107">
    <property type="entry name" value="PROTEIN_KINASE_ATP"/>
    <property type="match status" value="1"/>
</dbReference>
<feature type="binding site" evidence="1">
    <location>
        <position position="417"/>
    </location>
    <ligand>
        <name>ATP</name>
        <dbReference type="ChEBI" id="CHEBI:30616"/>
    </ligand>
</feature>
<dbReference type="Pfam" id="PF07714">
    <property type="entry name" value="PK_Tyr_Ser-Thr"/>
    <property type="match status" value="1"/>
</dbReference>
<feature type="domain" description="Protein kinase" evidence="4">
    <location>
        <begin position="382"/>
        <end position="647"/>
    </location>
</feature>
<name>A0A1D1YJ08_9ARAE</name>
<reference evidence="5" key="1">
    <citation type="submission" date="2015-07" db="EMBL/GenBank/DDBJ databases">
        <title>Transcriptome Assembly of Anthurium amnicola.</title>
        <authorList>
            <person name="Suzuki J."/>
        </authorList>
    </citation>
    <scope>NUCLEOTIDE SEQUENCE</scope>
</reference>
<dbReference type="GO" id="GO:0004672">
    <property type="term" value="F:protein kinase activity"/>
    <property type="evidence" value="ECO:0007669"/>
    <property type="project" value="InterPro"/>
</dbReference>
<dbReference type="AlphaFoldDB" id="A0A1D1YJ08"/>
<dbReference type="EMBL" id="GDJX01013317">
    <property type="protein sequence ID" value="JAT54619.1"/>
    <property type="molecule type" value="Transcribed_RNA"/>
</dbReference>
<accession>A0A1D1YJ08</accession>
<keyword evidence="3" id="KW-0472">Membrane</keyword>
<dbReference type="InterPro" id="IPR000719">
    <property type="entry name" value="Prot_kinase_dom"/>
</dbReference>
<feature type="transmembrane region" description="Helical" evidence="3">
    <location>
        <begin position="892"/>
        <end position="913"/>
    </location>
</feature>
<dbReference type="CDD" id="cd14014">
    <property type="entry name" value="STKc_PknB_like"/>
    <property type="match status" value="1"/>
</dbReference>
<keyword evidence="1" id="KW-0067">ATP-binding</keyword>
<dbReference type="SUPFAM" id="SSF56112">
    <property type="entry name" value="Protein kinase-like (PK-like)"/>
    <property type="match status" value="1"/>
</dbReference>
<dbReference type="InterPro" id="IPR001245">
    <property type="entry name" value="Ser-Thr/Tyr_kinase_cat_dom"/>
</dbReference>
<dbReference type="PANTHER" id="PTHR47209">
    <property type="entry name" value="OS06G0639500 PROTEIN"/>
    <property type="match status" value="1"/>
</dbReference>
<dbReference type="InterPro" id="IPR053293">
    <property type="entry name" value="OCM_Kinase"/>
</dbReference>
<evidence type="ECO:0000256" key="2">
    <source>
        <dbReference type="SAM" id="MobiDB-lite"/>
    </source>
</evidence>
<dbReference type="InterPro" id="IPR011009">
    <property type="entry name" value="Kinase-like_dom_sf"/>
</dbReference>
<evidence type="ECO:0000259" key="4">
    <source>
        <dbReference type="PROSITE" id="PS50011"/>
    </source>
</evidence>
<dbReference type="Gene3D" id="1.10.510.10">
    <property type="entry name" value="Transferase(Phosphotransferase) domain 1"/>
    <property type="match status" value="1"/>
</dbReference>
<feature type="compositionally biased region" description="Polar residues" evidence="2">
    <location>
        <begin position="241"/>
        <end position="250"/>
    </location>
</feature>
<feature type="compositionally biased region" description="Low complexity" evidence="2">
    <location>
        <begin position="254"/>
        <end position="263"/>
    </location>
</feature>
<sequence length="965" mass="106786">ILYYYTPGLATSGLLASSPVTLSFHPVFDQTSWLVAEERTRTSRTAPGRMNMGGAGGRRRISMALPPAAKDGGKGREDDLALFREMLRRDREKNVSLLQPVSDEFESNNGIYPLYKIPSRKKGTGYELLPVEGEKNDYDWLKTPPATPLFPSLEMEANNPNLIMQREIPFFQPPRPSRFAGKMEETKPSSRQKSPLPKSTVSPRTSTPTATANFSESEEVNYRGTSIPKERARRFVPSHGGTPSSAPTTKPRSRGVSPSVRSRTPAASVPAGFPHEPPPHLVTAPAAEPKRGGGGGGGRLFFSRVCRCSSFCLFDSPPPSSLCSTGRLLFWRTDTEGMAHPIVPSPPTEPFEYVLYEGDPDHLKTVVSSPTPKCPRIAPDVLKLTHRIGRGNFGDVWIATHHVFTDDYDEYHEVAVKMLHPIKEDQIPVFLAKFDEFFSKCQGLRGVCLLQGISKIMGSVCIAMKFYEGSVGDKMARLKGGKLPISDVLRYGIDLAQGIMELHSRGILVLNVKPCNVLLDENDLAILGDFGIPYLLLEISLPSPDLVQRLGTPNYMAPEQWQPDVRGPISGETDSWGFGCCIVEMLSGIQPWSGRSPEEIYHLVVTKQEKPNIPRGLPPAVEDVLHGCFEYDLRNRPLFGDILHAFESYKDRVSDDGSWIGSGIKMADKLTSQCNYTDWSLLKDHLQVGDTVRSRKPKNVCQLENMEIPEGTVVGVESSTDRSARVLVRVHGIHDPLRVPSYTLERVSFGFAAGDWVRIRQVVKKQSPVGILHSVERDGRVTVGFVGIETLWKGHCSDLQMAESYCVGQFVRLKANLSKARFEWPRKKDGSWATGRISQILPNACLVVRFPGRLTFGDAGNFFADPAEVVVVNFSTCDGIVKKYQHLEDFHWAVRPLVVALGLFTALKLGLFVGKIGKSRRKHGSGLAVTDRQQTEDSQNVSNRTWLPPTVANLFREGSTPASAR</sequence>
<feature type="region of interest" description="Disordered" evidence="2">
    <location>
        <begin position="171"/>
        <end position="295"/>
    </location>
</feature>
<dbReference type="PROSITE" id="PS50011">
    <property type="entry name" value="PROTEIN_KINASE_DOM"/>
    <property type="match status" value="1"/>
</dbReference>
<keyword evidence="3" id="KW-1133">Transmembrane helix</keyword>
<organism evidence="5">
    <name type="scientific">Anthurium amnicola</name>
    <dbReference type="NCBI Taxonomy" id="1678845"/>
    <lineage>
        <taxon>Eukaryota</taxon>
        <taxon>Viridiplantae</taxon>
        <taxon>Streptophyta</taxon>
        <taxon>Embryophyta</taxon>
        <taxon>Tracheophyta</taxon>
        <taxon>Spermatophyta</taxon>
        <taxon>Magnoliopsida</taxon>
        <taxon>Liliopsida</taxon>
        <taxon>Araceae</taxon>
        <taxon>Pothoideae</taxon>
        <taxon>Potheae</taxon>
        <taxon>Anthurium</taxon>
    </lineage>
</organism>
<keyword evidence="3" id="KW-0812">Transmembrane</keyword>
<keyword evidence="1" id="KW-0547">Nucleotide-binding</keyword>
<feature type="compositionally biased region" description="Polar residues" evidence="2">
    <location>
        <begin position="189"/>
        <end position="215"/>
    </location>
</feature>
<proteinExistence type="predicted"/>
<dbReference type="GO" id="GO:0005524">
    <property type="term" value="F:ATP binding"/>
    <property type="evidence" value="ECO:0007669"/>
    <property type="project" value="UniProtKB-UniRule"/>
</dbReference>
<dbReference type="PANTHER" id="PTHR47209:SF1">
    <property type="entry name" value="OS06G0639500 PROTEIN"/>
    <property type="match status" value="1"/>
</dbReference>
<dbReference type="Gene3D" id="3.30.200.20">
    <property type="entry name" value="Phosphorylase Kinase, domain 1"/>
    <property type="match status" value="1"/>
</dbReference>
<protein>
    <submittedName>
        <fullName evidence="5">E3 ubiquitin-protein ligase KEG</fullName>
    </submittedName>
</protein>